<sequence>MMGGNQSAWTQERGKIGGVDVLRNVLPYNVGRQSLRYETAQGERISGWSLKWTFVYVRYCSIRLVQLQIVRKWWMYSV</sequence>
<evidence type="ECO:0000313" key="1">
    <source>
        <dbReference type="EMBL" id="KAJ8957060.1"/>
    </source>
</evidence>
<name>A0AAV8YZ16_9CUCU</name>
<gene>
    <name evidence="1" type="ORF">NQ318_007272</name>
</gene>
<comment type="caution">
    <text evidence="1">The sequence shown here is derived from an EMBL/GenBank/DDBJ whole genome shotgun (WGS) entry which is preliminary data.</text>
</comment>
<protein>
    <submittedName>
        <fullName evidence="1">Uncharacterized protein</fullName>
    </submittedName>
</protein>
<dbReference type="AlphaFoldDB" id="A0AAV8YZ16"/>
<proteinExistence type="predicted"/>
<dbReference type="EMBL" id="JAPWTK010000025">
    <property type="protein sequence ID" value="KAJ8957060.1"/>
    <property type="molecule type" value="Genomic_DNA"/>
</dbReference>
<organism evidence="1 2">
    <name type="scientific">Aromia moschata</name>
    <dbReference type="NCBI Taxonomy" id="1265417"/>
    <lineage>
        <taxon>Eukaryota</taxon>
        <taxon>Metazoa</taxon>
        <taxon>Ecdysozoa</taxon>
        <taxon>Arthropoda</taxon>
        <taxon>Hexapoda</taxon>
        <taxon>Insecta</taxon>
        <taxon>Pterygota</taxon>
        <taxon>Neoptera</taxon>
        <taxon>Endopterygota</taxon>
        <taxon>Coleoptera</taxon>
        <taxon>Polyphaga</taxon>
        <taxon>Cucujiformia</taxon>
        <taxon>Chrysomeloidea</taxon>
        <taxon>Cerambycidae</taxon>
        <taxon>Cerambycinae</taxon>
        <taxon>Callichromatini</taxon>
        <taxon>Aromia</taxon>
    </lineage>
</organism>
<keyword evidence="2" id="KW-1185">Reference proteome</keyword>
<evidence type="ECO:0000313" key="2">
    <source>
        <dbReference type="Proteomes" id="UP001162162"/>
    </source>
</evidence>
<accession>A0AAV8YZ16</accession>
<dbReference type="Proteomes" id="UP001162162">
    <property type="component" value="Unassembled WGS sequence"/>
</dbReference>
<reference evidence="1" key="1">
    <citation type="journal article" date="2023" name="Insect Mol. Biol.">
        <title>Genome sequencing provides insights into the evolution of gene families encoding plant cell wall-degrading enzymes in longhorned beetles.</title>
        <authorList>
            <person name="Shin N.R."/>
            <person name="Okamura Y."/>
            <person name="Kirsch R."/>
            <person name="Pauchet Y."/>
        </authorList>
    </citation>
    <scope>NUCLEOTIDE SEQUENCE</scope>
    <source>
        <strain evidence="1">AMC_N1</strain>
    </source>
</reference>